<dbReference type="InterPro" id="IPR001279">
    <property type="entry name" value="Metallo-B-lactamas"/>
</dbReference>
<dbReference type="EMBL" id="JAHHIF010000005">
    <property type="protein sequence ID" value="MBW4543810.1"/>
    <property type="molecule type" value="Genomic_DNA"/>
</dbReference>
<feature type="binding site" evidence="7">
    <location>
        <position position="113"/>
    </location>
    <ligand>
        <name>Zn(2+)</name>
        <dbReference type="ChEBI" id="CHEBI:29105"/>
        <label>1</label>
    </ligand>
</feature>
<evidence type="ECO:0000313" key="9">
    <source>
        <dbReference type="EMBL" id="MBW4543810.1"/>
    </source>
</evidence>
<dbReference type="Proteomes" id="UP000753908">
    <property type="component" value="Unassembled WGS sequence"/>
</dbReference>
<dbReference type="GO" id="GO:0046872">
    <property type="term" value="F:metal ion binding"/>
    <property type="evidence" value="ECO:0007669"/>
    <property type="project" value="UniProtKB-KW"/>
</dbReference>
<dbReference type="PANTHER" id="PTHR43705:SF1">
    <property type="entry name" value="HYDROXYACYLGLUTATHIONE HYDROLASE GLOB"/>
    <property type="match status" value="1"/>
</dbReference>
<feature type="domain" description="Metallo-beta-lactamase" evidence="8">
    <location>
        <begin position="11"/>
        <end position="175"/>
    </location>
</feature>
<comment type="cofactor">
    <cofactor evidence="7">
        <name>Zn(2+)</name>
        <dbReference type="ChEBI" id="CHEBI:29105"/>
    </cofactor>
    <text evidence="7">Binds 2 Zn(2+) ions per subunit.</text>
</comment>
<dbReference type="InterPro" id="IPR050110">
    <property type="entry name" value="Glyoxalase_II_hydrolase"/>
</dbReference>
<dbReference type="NCBIfam" id="TIGR03413">
    <property type="entry name" value="GSH_gloB"/>
    <property type="match status" value="1"/>
</dbReference>
<reference evidence="9" key="2">
    <citation type="journal article" date="2022" name="Microbiol. Resour. Announc.">
        <title>Metagenome Sequencing to Explore Phylogenomics of Terrestrial Cyanobacteria.</title>
        <authorList>
            <person name="Ward R.D."/>
            <person name="Stajich J.E."/>
            <person name="Johansen J.R."/>
            <person name="Huntemann M."/>
            <person name="Clum A."/>
            <person name="Foster B."/>
            <person name="Foster B."/>
            <person name="Roux S."/>
            <person name="Palaniappan K."/>
            <person name="Varghese N."/>
            <person name="Mukherjee S."/>
            <person name="Reddy T.B.K."/>
            <person name="Daum C."/>
            <person name="Copeland A."/>
            <person name="Chen I.A."/>
            <person name="Ivanova N.N."/>
            <person name="Kyrpides N.C."/>
            <person name="Shapiro N."/>
            <person name="Eloe-Fadrosh E.A."/>
            <person name="Pietrasiak N."/>
        </authorList>
    </citation>
    <scope>NUCLEOTIDE SEQUENCE</scope>
    <source>
        <strain evidence="9">CPER-KK1</strain>
    </source>
</reference>
<comment type="pathway">
    <text evidence="2 7">Secondary metabolite metabolism; methylglyoxal degradation; (R)-lactate from methylglyoxal: step 2/2.</text>
</comment>
<evidence type="ECO:0000256" key="5">
    <source>
        <dbReference type="ARBA" id="ARBA00022801"/>
    </source>
</evidence>
<reference evidence="9" key="1">
    <citation type="submission" date="2021-05" db="EMBL/GenBank/DDBJ databases">
        <authorList>
            <person name="Pietrasiak N."/>
            <person name="Ward R."/>
            <person name="Stajich J.E."/>
            <person name="Kurbessoian T."/>
        </authorList>
    </citation>
    <scope>NUCLEOTIDE SEQUENCE</scope>
    <source>
        <strain evidence="9">CPER-KK1</strain>
    </source>
</reference>
<dbReference type="InterPro" id="IPR017782">
    <property type="entry name" value="Hydroxyacylglutathione_Hdrlase"/>
</dbReference>
<comment type="similarity">
    <text evidence="3 7">Belongs to the metallo-beta-lactamase superfamily. Glyoxalase II family.</text>
</comment>
<feature type="binding site" evidence="7">
    <location>
        <position position="137"/>
    </location>
    <ligand>
        <name>Zn(2+)</name>
        <dbReference type="ChEBI" id="CHEBI:29105"/>
        <label>2</label>
    </ligand>
</feature>
<dbReference type="AlphaFoldDB" id="A0A951U8J3"/>
<keyword evidence="4 7" id="KW-0479">Metal-binding</keyword>
<evidence type="ECO:0000259" key="8">
    <source>
        <dbReference type="SMART" id="SM00849"/>
    </source>
</evidence>
<comment type="catalytic activity">
    <reaction evidence="1 7">
        <text>an S-(2-hydroxyacyl)glutathione + H2O = a 2-hydroxy carboxylate + glutathione + H(+)</text>
        <dbReference type="Rhea" id="RHEA:21864"/>
        <dbReference type="ChEBI" id="CHEBI:15377"/>
        <dbReference type="ChEBI" id="CHEBI:15378"/>
        <dbReference type="ChEBI" id="CHEBI:57925"/>
        <dbReference type="ChEBI" id="CHEBI:58896"/>
        <dbReference type="ChEBI" id="CHEBI:71261"/>
        <dbReference type="EC" id="3.1.2.6"/>
    </reaction>
</comment>
<dbReference type="GO" id="GO:0004416">
    <property type="term" value="F:hydroxyacylglutathione hydrolase activity"/>
    <property type="evidence" value="ECO:0007669"/>
    <property type="project" value="UniProtKB-UniRule"/>
</dbReference>
<dbReference type="SUPFAM" id="SSF56281">
    <property type="entry name" value="Metallo-hydrolase/oxidoreductase"/>
    <property type="match status" value="1"/>
</dbReference>
<dbReference type="PIRSF" id="PIRSF005457">
    <property type="entry name" value="Glx"/>
    <property type="match status" value="1"/>
</dbReference>
<evidence type="ECO:0000256" key="2">
    <source>
        <dbReference type="ARBA" id="ARBA00004963"/>
    </source>
</evidence>
<dbReference type="PANTHER" id="PTHR43705">
    <property type="entry name" value="HYDROXYACYLGLUTATHIONE HYDROLASE"/>
    <property type="match status" value="1"/>
</dbReference>
<dbReference type="EC" id="3.1.2.6" evidence="7"/>
<evidence type="ECO:0000313" key="10">
    <source>
        <dbReference type="Proteomes" id="UP000753908"/>
    </source>
</evidence>
<dbReference type="InterPro" id="IPR032282">
    <property type="entry name" value="HAGH_C"/>
</dbReference>
<feature type="binding site" evidence="7">
    <location>
        <position position="59"/>
    </location>
    <ligand>
        <name>Zn(2+)</name>
        <dbReference type="ChEBI" id="CHEBI:29105"/>
        <label>2</label>
    </ligand>
</feature>
<dbReference type="Gene3D" id="3.60.15.10">
    <property type="entry name" value="Ribonuclease Z/Hydroxyacylglutathione hydrolase-like"/>
    <property type="match status" value="1"/>
</dbReference>
<dbReference type="InterPro" id="IPR035680">
    <property type="entry name" value="Clx_II_MBL"/>
</dbReference>
<keyword evidence="6 7" id="KW-0862">Zinc</keyword>
<dbReference type="CDD" id="cd07723">
    <property type="entry name" value="hydroxyacylglutathione_hydrolase_MBL-fold"/>
    <property type="match status" value="1"/>
</dbReference>
<proteinExistence type="inferred from homology"/>
<evidence type="ECO:0000256" key="4">
    <source>
        <dbReference type="ARBA" id="ARBA00022723"/>
    </source>
</evidence>
<evidence type="ECO:0000256" key="6">
    <source>
        <dbReference type="ARBA" id="ARBA00022833"/>
    </source>
</evidence>
<feature type="binding site" evidence="7">
    <location>
        <position position="56"/>
    </location>
    <ligand>
        <name>Zn(2+)</name>
        <dbReference type="ChEBI" id="CHEBI:29105"/>
        <label>1</label>
    </ligand>
</feature>
<comment type="function">
    <text evidence="7">Thiolesterase that catalyzes the hydrolysis of S-D-lactoyl-glutathione to form glutathione and D-lactic acid.</text>
</comment>
<feature type="binding site" evidence="7">
    <location>
        <position position="58"/>
    </location>
    <ligand>
        <name>Zn(2+)</name>
        <dbReference type="ChEBI" id="CHEBI:29105"/>
        <label>2</label>
    </ligand>
</feature>
<gene>
    <name evidence="7 9" type="primary">gloB</name>
    <name evidence="9" type="ORF">KME25_05100</name>
</gene>
<sequence>MQVILLPALSDNYIFLLHNPKQNVAAVVDPAEAQPVLRRLEELGAELVMIFNTHHHMDHVGGNRELIEYFPNVYVCGSAQDRGRIPGQQVFLQEGDQVEFTDRIGEVIFVPGHTSGHIAYYFFPRVEGETGDLFCGDTLFAGGCGRLFEGTPAQMVDSLIKLRALPDNTRVWCAHEYTLKNLQFALTVDQENLDLQTRYTEVQEARRRLEATIPSQLGIEKRTNPFLRWEQPALQSAVKATEPVQTFARLRGMKDRF</sequence>
<name>A0A951U8J3_9CYAN</name>
<dbReference type="HAMAP" id="MF_01374">
    <property type="entry name" value="Glyoxalase_2"/>
    <property type="match status" value="1"/>
</dbReference>
<evidence type="ECO:0000256" key="3">
    <source>
        <dbReference type="ARBA" id="ARBA00006759"/>
    </source>
</evidence>
<evidence type="ECO:0000256" key="7">
    <source>
        <dbReference type="HAMAP-Rule" id="MF_01374"/>
    </source>
</evidence>
<dbReference type="GO" id="GO:0019243">
    <property type="term" value="P:methylglyoxal catabolic process to D-lactate via S-lactoyl-glutathione"/>
    <property type="evidence" value="ECO:0007669"/>
    <property type="project" value="UniProtKB-UniRule"/>
</dbReference>
<feature type="binding site" evidence="7">
    <location>
        <position position="175"/>
    </location>
    <ligand>
        <name>Zn(2+)</name>
        <dbReference type="ChEBI" id="CHEBI:29105"/>
        <label>2</label>
    </ligand>
</feature>
<dbReference type="Pfam" id="PF00753">
    <property type="entry name" value="Lactamase_B"/>
    <property type="match status" value="1"/>
</dbReference>
<comment type="caution">
    <text evidence="9">The sequence shown here is derived from an EMBL/GenBank/DDBJ whole genome shotgun (WGS) entry which is preliminary data.</text>
</comment>
<dbReference type="SMART" id="SM00849">
    <property type="entry name" value="Lactamase_B"/>
    <property type="match status" value="1"/>
</dbReference>
<organism evidence="9 10">
    <name type="scientific">Symplocastrum torsivum CPER-KK1</name>
    <dbReference type="NCBI Taxonomy" id="450513"/>
    <lineage>
        <taxon>Bacteria</taxon>
        <taxon>Bacillati</taxon>
        <taxon>Cyanobacteriota</taxon>
        <taxon>Cyanophyceae</taxon>
        <taxon>Oscillatoriophycideae</taxon>
        <taxon>Oscillatoriales</taxon>
        <taxon>Microcoleaceae</taxon>
        <taxon>Symplocastrum</taxon>
    </lineage>
</organism>
<comment type="subunit">
    <text evidence="7">Monomer.</text>
</comment>
<accession>A0A951U8J3</accession>
<dbReference type="Pfam" id="PF16123">
    <property type="entry name" value="HAGH_C"/>
    <property type="match status" value="1"/>
</dbReference>
<keyword evidence="5 7" id="KW-0378">Hydrolase</keyword>
<evidence type="ECO:0000256" key="1">
    <source>
        <dbReference type="ARBA" id="ARBA00001623"/>
    </source>
</evidence>
<feature type="binding site" evidence="7">
    <location>
        <position position="54"/>
    </location>
    <ligand>
        <name>Zn(2+)</name>
        <dbReference type="ChEBI" id="CHEBI:29105"/>
        <label>1</label>
    </ligand>
</feature>
<protein>
    <recommendedName>
        <fullName evidence="7">Hydroxyacylglutathione hydrolase</fullName>
        <ecNumber evidence="7">3.1.2.6</ecNumber>
    </recommendedName>
    <alternativeName>
        <fullName evidence="7">Glyoxalase II</fullName>
        <shortName evidence="7">Glx II</shortName>
    </alternativeName>
</protein>
<dbReference type="InterPro" id="IPR036866">
    <property type="entry name" value="RibonucZ/Hydroxyglut_hydro"/>
</dbReference>
<feature type="binding site" evidence="7">
    <location>
        <position position="137"/>
    </location>
    <ligand>
        <name>Zn(2+)</name>
        <dbReference type="ChEBI" id="CHEBI:29105"/>
        <label>1</label>
    </ligand>
</feature>